<dbReference type="HAMAP" id="MF_00528">
    <property type="entry name" value="Maf"/>
    <property type="match status" value="1"/>
</dbReference>
<gene>
    <name evidence="4" type="ORF">BAU17_07120</name>
</gene>
<evidence type="ECO:0000256" key="3">
    <source>
        <dbReference type="HAMAP-Rule" id="MF_00528"/>
    </source>
</evidence>
<dbReference type="InterPro" id="IPR003697">
    <property type="entry name" value="Maf-like"/>
</dbReference>
<feature type="site" description="Important for substrate specificity" evidence="3">
    <location>
        <position position="11"/>
    </location>
</feature>
<comment type="caution">
    <text evidence="3">Lacks conserved residue(s) required for the propagation of feature annotation.</text>
</comment>
<evidence type="ECO:0000256" key="2">
    <source>
        <dbReference type="ARBA" id="ARBA00022801"/>
    </source>
</evidence>
<dbReference type="Gene3D" id="3.90.950.10">
    <property type="match status" value="1"/>
</dbReference>
<comment type="catalytic activity">
    <reaction evidence="3">
        <text>dTTP + H2O = dTMP + diphosphate + H(+)</text>
        <dbReference type="Rhea" id="RHEA:28534"/>
        <dbReference type="ChEBI" id="CHEBI:15377"/>
        <dbReference type="ChEBI" id="CHEBI:15378"/>
        <dbReference type="ChEBI" id="CHEBI:33019"/>
        <dbReference type="ChEBI" id="CHEBI:37568"/>
        <dbReference type="ChEBI" id="CHEBI:63528"/>
        <dbReference type="EC" id="3.6.1.9"/>
    </reaction>
</comment>
<comment type="function">
    <text evidence="3">Nucleoside triphosphate pyrophosphatase that hydrolyzes dTTP and UTP. May have a dual role in cell division arrest and in preventing the incorporation of modified nucleotides into cellular nucleic acids.</text>
</comment>
<feature type="site" description="Important for substrate specificity" evidence="3">
    <location>
        <position position="69"/>
    </location>
</feature>
<comment type="cofactor">
    <cofactor evidence="1 3">
        <name>a divalent metal cation</name>
        <dbReference type="ChEBI" id="CHEBI:60240"/>
    </cofactor>
</comment>
<feature type="active site" description="Proton acceptor" evidence="3">
    <location>
        <position position="68"/>
    </location>
</feature>
<keyword evidence="5" id="KW-1185">Reference proteome</keyword>
<dbReference type="PIRSF" id="PIRSF006305">
    <property type="entry name" value="Maf"/>
    <property type="match status" value="1"/>
</dbReference>
<dbReference type="NCBIfam" id="TIGR00172">
    <property type="entry name" value="maf"/>
    <property type="match status" value="1"/>
</dbReference>
<evidence type="ECO:0000313" key="4">
    <source>
        <dbReference type="EMBL" id="KAF1304464.1"/>
    </source>
</evidence>
<dbReference type="Proteomes" id="UP000782705">
    <property type="component" value="Unassembled WGS sequence"/>
</dbReference>
<dbReference type="CDD" id="cd00555">
    <property type="entry name" value="Maf"/>
    <property type="match status" value="1"/>
</dbReference>
<reference evidence="4 5" key="1">
    <citation type="submission" date="2016-06" db="EMBL/GenBank/DDBJ databases">
        <title>Four novel species of enterococci isolated from chicken manure.</title>
        <authorList>
            <person name="Van Tyne D."/>
        </authorList>
    </citation>
    <scope>NUCLEOTIDE SEQUENCE [LARGE SCALE GENOMIC DNA]</scope>
    <source>
        <strain evidence="4 5">CU12B</strain>
    </source>
</reference>
<proteinExistence type="inferred from homology"/>
<keyword evidence="3" id="KW-0963">Cytoplasm</keyword>
<dbReference type="EC" id="3.6.1.9" evidence="3"/>
<accession>A0ABQ6Z127</accession>
<comment type="caution">
    <text evidence="4">The sequence shown here is derived from an EMBL/GenBank/DDBJ whole genome shotgun (WGS) entry which is preliminary data.</text>
</comment>
<organism evidence="4 5">
    <name type="scientific">Candidatus Enterococcus willemsii</name>
    <dbReference type="NCBI Taxonomy" id="1857215"/>
    <lineage>
        <taxon>Bacteria</taxon>
        <taxon>Bacillati</taxon>
        <taxon>Bacillota</taxon>
        <taxon>Bacilli</taxon>
        <taxon>Lactobacillales</taxon>
        <taxon>Enterococcaceae</taxon>
        <taxon>Enterococcus</taxon>
    </lineage>
</organism>
<keyword evidence="3" id="KW-0546">Nucleotide metabolism</keyword>
<dbReference type="RefSeq" id="WP_161901797.1">
    <property type="nucleotide sequence ID" value="NZ_MAEL01000032.1"/>
</dbReference>
<evidence type="ECO:0000313" key="5">
    <source>
        <dbReference type="Proteomes" id="UP000782705"/>
    </source>
</evidence>
<keyword evidence="2 3" id="KW-0378">Hydrolase</keyword>
<dbReference type="InterPro" id="IPR029001">
    <property type="entry name" value="ITPase-like_fam"/>
</dbReference>
<evidence type="ECO:0000256" key="1">
    <source>
        <dbReference type="ARBA" id="ARBA00001968"/>
    </source>
</evidence>
<comment type="similarity">
    <text evidence="3">Belongs to the Maf family. YhdE subfamily.</text>
</comment>
<dbReference type="PANTHER" id="PTHR43213:SF5">
    <property type="entry name" value="BIFUNCTIONAL DTTP_UTP PYROPHOSPHATASE_METHYLTRANSFERASE PROTEIN-RELATED"/>
    <property type="match status" value="1"/>
</dbReference>
<comment type="subcellular location">
    <subcellularLocation>
        <location evidence="3">Cytoplasm</location>
    </subcellularLocation>
</comment>
<dbReference type="EMBL" id="MAEL01000032">
    <property type="protein sequence ID" value="KAF1304464.1"/>
    <property type="molecule type" value="Genomic_DNA"/>
</dbReference>
<sequence>MTVILASQSPRRKELLRLLIEDFTILPADIDETIHETDEPTEYVSRMAQEKAAVISRQYPEDLVIASDTIVANDRILGKPTSRAHAKEMLLSMSGKTHSVYTAVVLQTATKKVQRLASAEVTFYPLTEDEIDRYLEKNEYMDKAGAYGIQGSAAVFVEKVVGDFYSIVGFPVGLVNQLLKEF</sequence>
<dbReference type="PANTHER" id="PTHR43213">
    <property type="entry name" value="BIFUNCTIONAL DTTP/UTP PYROPHOSPHATASE/METHYLTRANSFERASE PROTEIN-RELATED"/>
    <property type="match status" value="1"/>
</dbReference>
<dbReference type="SUPFAM" id="SSF52972">
    <property type="entry name" value="ITPase-like"/>
    <property type="match status" value="1"/>
</dbReference>
<name>A0ABQ6Z127_9ENTE</name>
<dbReference type="Pfam" id="PF02545">
    <property type="entry name" value="Maf"/>
    <property type="match status" value="1"/>
</dbReference>
<comment type="catalytic activity">
    <reaction evidence="3">
        <text>UTP + H2O = UMP + diphosphate + H(+)</text>
        <dbReference type="Rhea" id="RHEA:29395"/>
        <dbReference type="ChEBI" id="CHEBI:15377"/>
        <dbReference type="ChEBI" id="CHEBI:15378"/>
        <dbReference type="ChEBI" id="CHEBI:33019"/>
        <dbReference type="ChEBI" id="CHEBI:46398"/>
        <dbReference type="ChEBI" id="CHEBI:57865"/>
        <dbReference type="EC" id="3.6.1.9"/>
    </reaction>
</comment>
<feature type="site" description="Important for substrate specificity" evidence="3">
    <location>
        <position position="150"/>
    </location>
</feature>
<protein>
    <recommendedName>
        <fullName evidence="3">dTTP/UTP pyrophosphatase</fullName>
        <shortName evidence="3">dTTPase/UTPase</shortName>
        <ecNumber evidence="3">3.6.1.9</ecNumber>
    </recommendedName>
    <alternativeName>
        <fullName evidence="3">Nucleoside triphosphate pyrophosphatase</fullName>
    </alternativeName>
    <alternativeName>
        <fullName evidence="3">Nucleotide pyrophosphatase</fullName>
        <shortName evidence="3">Nucleotide PPase</shortName>
    </alternativeName>
</protein>